<dbReference type="CDD" id="cd24050">
    <property type="entry name" value="ASKHA_NBD_ANMK"/>
    <property type="match status" value="1"/>
</dbReference>
<reference evidence="2 3" key="1">
    <citation type="journal article" date="2020" name="Int. J. Syst. Evol. Microbiol.">
        <title>Description of Erysipelothrix piscisicarius sp. nov., an emergent fish pathogen, and assessment of virulence using a tiger barb (Puntigrus tetrazona) infection model.</title>
        <authorList>
            <person name="Pomaranski E.K."/>
            <person name="Griffin M.J."/>
            <person name="Camus A.C."/>
            <person name="Armwood A.R."/>
            <person name="Shelley J."/>
            <person name="Waldbieser G.C."/>
            <person name="LaFrentz B.R."/>
            <person name="Garcia J.C."/>
            <person name="Yanong R."/>
            <person name="Soto E."/>
        </authorList>
    </citation>
    <scope>NUCLEOTIDE SEQUENCE [LARGE SCALE GENOMIC DNA]</scope>
    <source>
        <strain evidence="2 3">15TAL0474</strain>
    </source>
</reference>
<keyword evidence="1" id="KW-0119">Carbohydrate metabolism</keyword>
<dbReference type="NCBIfam" id="NF007148">
    <property type="entry name" value="PRK09585.3-2"/>
    <property type="match status" value="1"/>
</dbReference>
<dbReference type="GO" id="GO:0006040">
    <property type="term" value="P:amino sugar metabolic process"/>
    <property type="evidence" value="ECO:0007669"/>
    <property type="project" value="InterPro"/>
</dbReference>
<dbReference type="Pfam" id="PF03702">
    <property type="entry name" value="AnmK"/>
    <property type="match status" value="1"/>
</dbReference>
<comment type="pathway">
    <text evidence="1">Cell wall biogenesis; peptidoglycan recycling.</text>
</comment>
<dbReference type="InterPro" id="IPR005338">
    <property type="entry name" value="Anhydro_N_Ac-Mur_kinase"/>
</dbReference>
<dbReference type="EC" id="2.7.1.170" evidence="1"/>
<dbReference type="UniPathway" id="UPA00544"/>
<dbReference type="Gene3D" id="3.30.420.40">
    <property type="match status" value="2"/>
</dbReference>
<feature type="binding site" evidence="1">
    <location>
        <begin position="12"/>
        <end position="19"/>
    </location>
    <ligand>
        <name>ATP</name>
        <dbReference type="ChEBI" id="CHEBI:30616"/>
    </ligand>
</feature>
<dbReference type="UniPathway" id="UPA00343"/>
<accession>A0A3S8RP61</accession>
<protein>
    <recommendedName>
        <fullName evidence="1">Anhydro-N-acetylmuramic acid kinase</fullName>
        <ecNumber evidence="1">2.7.1.170</ecNumber>
    </recommendedName>
    <alternativeName>
        <fullName evidence="1">AnhMurNAc kinase</fullName>
    </alternativeName>
</protein>
<comment type="similarity">
    <text evidence="1">Belongs to the anhydro-N-acetylmuramic acid kinase family.</text>
</comment>
<dbReference type="SUPFAM" id="SSF53067">
    <property type="entry name" value="Actin-like ATPase domain"/>
    <property type="match status" value="1"/>
</dbReference>
<dbReference type="NCBIfam" id="NF007142">
    <property type="entry name" value="PRK09585.2-1"/>
    <property type="match status" value="1"/>
</dbReference>
<dbReference type="Proteomes" id="UP000278804">
    <property type="component" value="Chromosome"/>
</dbReference>
<dbReference type="PANTHER" id="PTHR30605">
    <property type="entry name" value="ANHYDRO-N-ACETYLMURAMIC ACID KINASE"/>
    <property type="match status" value="1"/>
</dbReference>
<dbReference type="GO" id="GO:0016301">
    <property type="term" value="F:kinase activity"/>
    <property type="evidence" value="ECO:0007669"/>
    <property type="project" value="UniProtKB-KW"/>
</dbReference>
<name>A0A3S8RP61_9FIRM</name>
<dbReference type="AlphaFoldDB" id="A0A3S8RP61"/>
<keyword evidence="1" id="KW-0547">Nucleotide-binding</keyword>
<dbReference type="PANTHER" id="PTHR30605:SF0">
    <property type="entry name" value="ANHYDRO-N-ACETYLMURAMIC ACID KINASE"/>
    <property type="match status" value="1"/>
</dbReference>
<dbReference type="GO" id="GO:0005524">
    <property type="term" value="F:ATP binding"/>
    <property type="evidence" value="ECO:0007669"/>
    <property type="project" value="UniProtKB-UniRule"/>
</dbReference>
<keyword evidence="1" id="KW-0067">ATP-binding</keyword>
<evidence type="ECO:0000313" key="2">
    <source>
        <dbReference type="EMBL" id="AZK44764.1"/>
    </source>
</evidence>
<dbReference type="HAMAP" id="MF_01270">
    <property type="entry name" value="AnhMurNAc_kinase"/>
    <property type="match status" value="1"/>
</dbReference>
<dbReference type="KEGG" id="eri:EEI45_05865"/>
<keyword evidence="3" id="KW-1185">Reference proteome</keyword>
<keyword evidence="1 2" id="KW-0808">Transferase</keyword>
<organism evidence="2 3">
    <name type="scientific">Erysipelothrix piscisicarius</name>
    <dbReference type="NCBI Taxonomy" id="2485784"/>
    <lineage>
        <taxon>Bacteria</taxon>
        <taxon>Bacillati</taxon>
        <taxon>Bacillota</taxon>
        <taxon>Erysipelotrichia</taxon>
        <taxon>Erysipelotrichales</taxon>
        <taxon>Erysipelotrichaceae</taxon>
        <taxon>Erysipelothrix</taxon>
    </lineage>
</organism>
<evidence type="ECO:0000313" key="3">
    <source>
        <dbReference type="Proteomes" id="UP000278804"/>
    </source>
</evidence>
<comment type="pathway">
    <text evidence="1">Amino-sugar metabolism; 1,6-anhydro-N-acetylmuramate degradation.</text>
</comment>
<keyword evidence="1 2" id="KW-0418">Kinase</keyword>
<comment type="function">
    <text evidence="1">Catalyzes the specific phosphorylation of 1,6-anhydro-N-acetylmuramic acid (anhMurNAc) with the simultaneous cleavage of the 1,6-anhydro ring, generating MurNAc-6-P. Is required for the utilization of anhMurNAc either imported from the medium or derived from its own cell wall murein, and thus plays a role in cell wall recycling.</text>
</comment>
<dbReference type="GO" id="GO:0097175">
    <property type="term" value="P:1,6-anhydro-N-acetyl-beta-muramic acid catabolic process"/>
    <property type="evidence" value="ECO:0007669"/>
    <property type="project" value="UniProtKB-UniRule"/>
</dbReference>
<dbReference type="EMBL" id="CP034234">
    <property type="protein sequence ID" value="AZK44764.1"/>
    <property type="molecule type" value="Genomic_DNA"/>
</dbReference>
<proteinExistence type="inferred from homology"/>
<dbReference type="InterPro" id="IPR043129">
    <property type="entry name" value="ATPase_NBD"/>
</dbReference>
<dbReference type="RefSeq" id="WP_125164507.1">
    <property type="nucleotide sequence ID" value="NZ_CP034234.1"/>
</dbReference>
<sequence length="388" mass="42912">METKYAVGLMSGTSLDGIDAALVKIQGSGIDTTCKLIHFVTLEIPEQLRQRILDASVPETSRIDEICSLNFELGVLYNEATTKVLSETNFKGSLDFVASHGQTLYHLPIPQNHFLKSTLQIGDPSMIAFHHKVPVVFNFRVMDIVAGGDGAPLVPYPEFLIYREKTQTVLLQNIGGIGNVTVIPANAHLDDVFAFDTGPGNMMMNAATAHYYQELYDENGTHARKGLLIDELYQSLINHPYLKIEPPKSTGREMFGERMVSEFYKEGYDPDDVIYTLTKFTAYSITNAYKQYIMPKHTIHKVIIGGGGAYNPVLLEEIRLMLPKEIQVCTQEDLGFSSDAKEAIAFAILGNETLAGKPSNVPSATASNERMILGQICPNPWPTETESN</sequence>
<dbReference type="GO" id="GO:0009254">
    <property type="term" value="P:peptidoglycan turnover"/>
    <property type="evidence" value="ECO:0007669"/>
    <property type="project" value="UniProtKB-UniRule"/>
</dbReference>
<comment type="catalytic activity">
    <reaction evidence="1">
        <text>1,6-anhydro-N-acetyl-beta-muramate + ATP + H2O = N-acetyl-D-muramate 6-phosphate + ADP + H(+)</text>
        <dbReference type="Rhea" id="RHEA:24952"/>
        <dbReference type="ChEBI" id="CHEBI:15377"/>
        <dbReference type="ChEBI" id="CHEBI:15378"/>
        <dbReference type="ChEBI" id="CHEBI:30616"/>
        <dbReference type="ChEBI" id="CHEBI:58690"/>
        <dbReference type="ChEBI" id="CHEBI:58722"/>
        <dbReference type="ChEBI" id="CHEBI:456216"/>
        <dbReference type="EC" id="2.7.1.170"/>
    </reaction>
</comment>
<evidence type="ECO:0000256" key="1">
    <source>
        <dbReference type="HAMAP-Rule" id="MF_01270"/>
    </source>
</evidence>
<dbReference type="GO" id="GO:0016773">
    <property type="term" value="F:phosphotransferase activity, alcohol group as acceptor"/>
    <property type="evidence" value="ECO:0007669"/>
    <property type="project" value="UniProtKB-UniRule"/>
</dbReference>
<gene>
    <name evidence="1" type="primary">anmK</name>
    <name evidence="2" type="ORF">EEI45_05865</name>
</gene>